<reference evidence="1 2" key="1">
    <citation type="submission" date="2016-08" db="EMBL/GenBank/DDBJ databases">
        <title>Complete genome sequence of Flavobacterium johnsoniae strain GSE09, a volatile-producing biocontrol agent isolated from cucumber (Cucumis sativus).</title>
        <authorList>
            <person name="Jeong J.-J."/>
            <person name="Oh J.Y."/>
            <person name="Jim Y.J."/>
            <person name="Sang M.K."/>
            <person name="Kim K.D."/>
        </authorList>
    </citation>
    <scope>NUCLEOTIDE SEQUENCE [LARGE SCALE GENOMIC DNA]</scope>
    <source>
        <strain evidence="1 2">GSE09</strain>
    </source>
</reference>
<dbReference type="Gene3D" id="3.90.320.10">
    <property type="match status" value="1"/>
</dbReference>
<evidence type="ECO:0000313" key="2">
    <source>
        <dbReference type="Proteomes" id="UP000093276"/>
    </source>
</evidence>
<dbReference type="GeneID" id="32308300"/>
<dbReference type="KEGG" id="fjg:BB050_02423"/>
<sequence>MITQKFLDELSFNVIGACIEVHRTIGRGLLENVYHECLKEELTYRKINFLTEMNVPLIYRNKELNTNLKCDLFVENCLVVELKATSELNPIYEAQLMTYMKLLKAPKGILINFNFKEGQKTFVNEYFKLLPKF</sequence>
<dbReference type="EMBL" id="CP016907">
    <property type="protein sequence ID" value="AOC95535.1"/>
    <property type="molecule type" value="Genomic_DNA"/>
</dbReference>
<evidence type="ECO:0008006" key="3">
    <source>
        <dbReference type="Google" id="ProtNLM"/>
    </source>
</evidence>
<dbReference type="NCBIfam" id="TIGR04256">
    <property type="entry name" value="GxxExxY"/>
    <property type="match status" value="1"/>
</dbReference>
<gene>
    <name evidence="1" type="ORF">BB050_02423</name>
</gene>
<dbReference type="AlphaFoldDB" id="A0AAC9GIG0"/>
<dbReference type="RefSeq" id="WP_066033715.1">
    <property type="nucleotide sequence ID" value="NZ_CP016907.1"/>
</dbReference>
<dbReference type="InterPro" id="IPR026350">
    <property type="entry name" value="GxxExxY"/>
</dbReference>
<evidence type="ECO:0000313" key="1">
    <source>
        <dbReference type="EMBL" id="AOC95535.1"/>
    </source>
</evidence>
<proteinExistence type="predicted"/>
<organism evidence="1 2">
    <name type="scientific">Flavobacterium anhuiense</name>
    <dbReference type="NCBI Taxonomy" id="459526"/>
    <lineage>
        <taxon>Bacteria</taxon>
        <taxon>Pseudomonadati</taxon>
        <taxon>Bacteroidota</taxon>
        <taxon>Flavobacteriia</taxon>
        <taxon>Flavobacteriales</taxon>
        <taxon>Flavobacteriaceae</taxon>
        <taxon>Flavobacterium</taxon>
    </lineage>
</organism>
<dbReference type="Pfam" id="PF13366">
    <property type="entry name" value="PDDEXK_3"/>
    <property type="match status" value="1"/>
</dbReference>
<protein>
    <recommendedName>
        <fullName evidence="3">GxxExxY protein</fullName>
    </recommendedName>
</protein>
<accession>A0AAC9GIG0</accession>
<dbReference type="InterPro" id="IPR011604">
    <property type="entry name" value="PDDEXK-like_dom_sf"/>
</dbReference>
<dbReference type="Proteomes" id="UP000093276">
    <property type="component" value="Chromosome"/>
</dbReference>
<name>A0AAC9GIG0_9FLAO</name>